<accession>A0ABN3EJ68</accession>
<protein>
    <submittedName>
        <fullName evidence="1">Uncharacterized protein</fullName>
    </submittedName>
</protein>
<proteinExistence type="predicted"/>
<dbReference type="EMBL" id="BAAATR010000025">
    <property type="protein sequence ID" value="GAA2260209.1"/>
    <property type="molecule type" value="Genomic_DNA"/>
</dbReference>
<evidence type="ECO:0000313" key="1">
    <source>
        <dbReference type="EMBL" id="GAA2260209.1"/>
    </source>
</evidence>
<evidence type="ECO:0000313" key="2">
    <source>
        <dbReference type="Proteomes" id="UP001500305"/>
    </source>
</evidence>
<organism evidence="1 2">
    <name type="scientific">Kitasatospora cystarginea</name>
    <dbReference type="NCBI Taxonomy" id="58350"/>
    <lineage>
        <taxon>Bacteria</taxon>
        <taxon>Bacillati</taxon>
        <taxon>Actinomycetota</taxon>
        <taxon>Actinomycetes</taxon>
        <taxon>Kitasatosporales</taxon>
        <taxon>Streptomycetaceae</taxon>
        <taxon>Kitasatospora</taxon>
    </lineage>
</organism>
<gene>
    <name evidence="1" type="ORF">GCM10010430_50340</name>
</gene>
<keyword evidence="2" id="KW-1185">Reference proteome</keyword>
<sequence>MPPSCGWRGWLVHAALYGAALTAPGEPFRGSAPSLLTAGEFGRNPVVRAMVRPPAEVDRCQWQGPYEERFVPWFDHFVEDVLQGGPCRTTVIAAV</sequence>
<dbReference type="Proteomes" id="UP001500305">
    <property type="component" value="Unassembled WGS sequence"/>
</dbReference>
<reference evidence="1 2" key="1">
    <citation type="journal article" date="2019" name="Int. J. Syst. Evol. Microbiol.">
        <title>The Global Catalogue of Microorganisms (GCM) 10K type strain sequencing project: providing services to taxonomists for standard genome sequencing and annotation.</title>
        <authorList>
            <consortium name="The Broad Institute Genomics Platform"/>
            <consortium name="The Broad Institute Genome Sequencing Center for Infectious Disease"/>
            <person name="Wu L."/>
            <person name="Ma J."/>
        </authorList>
    </citation>
    <scope>NUCLEOTIDE SEQUENCE [LARGE SCALE GENOMIC DNA]</scope>
    <source>
        <strain evidence="1 2">JCM 7356</strain>
    </source>
</reference>
<name>A0ABN3EJ68_9ACTN</name>
<comment type="caution">
    <text evidence="1">The sequence shown here is derived from an EMBL/GenBank/DDBJ whole genome shotgun (WGS) entry which is preliminary data.</text>
</comment>